<dbReference type="RefSeq" id="WP_034835336.1">
    <property type="nucleotide sequence ID" value="NZ_JANX01000099.1"/>
</dbReference>
<name>A0A0A0D8A9_9PROT</name>
<comment type="caution">
    <text evidence="1">The sequence shown here is derived from an EMBL/GenBank/DDBJ whole genome shotgun (WGS) entry which is preliminary data.</text>
</comment>
<dbReference type="OrthoDB" id="7362006at2"/>
<accession>A0A0A0D8A9</accession>
<dbReference type="AlphaFoldDB" id="A0A0A0D8A9"/>
<evidence type="ECO:0000313" key="1">
    <source>
        <dbReference type="EMBL" id="KGM34349.1"/>
    </source>
</evidence>
<organism evidence="1 2">
    <name type="scientific">Inquilinus limosus MP06</name>
    <dbReference type="NCBI Taxonomy" id="1398085"/>
    <lineage>
        <taxon>Bacteria</taxon>
        <taxon>Pseudomonadati</taxon>
        <taxon>Pseudomonadota</taxon>
        <taxon>Alphaproteobacteria</taxon>
        <taxon>Rhodospirillales</taxon>
        <taxon>Rhodospirillaceae</taxon>
        <taxon>Inquilinus</taxon>
    </lineage>
</organism>
<dbReference type="EMBL" id="JANX01000099">
    <property type="protein sequence ID" value="KGM34349.1"/>
    <property type="molecule type" value="Genomic_DNA"/>
</dbReference>
<proteinExistence type="predicted"/>
<gene>
    <name evidence="1" type="ORF">P409_10730</name>
</gene>
<reference evidence="1 2" key="1">
    <citation type="submission" date="2014-01" db="EMBL/GenBank/DDBJ databases">
        <title>Genome sequence determination for a cystic fibrosis isolate, Inquilinus limosus.</title>
        <authorList>
            <person name="Pino M."/>
            <person name="Di Conza J."/>
            <person name="Gutkind G."/>
        </authorList>
    </citation>
    <scope>NUCLEOTIDE SEQUENCE [LARGE SCALE GENOMIC DNA]</scope>
    <source>
        <strain evidence="1 2">MP06</strain>
    </source>
</reference>
<evidence type="ECO:0000313" key="2">
    <source>
        <dbReference type="Proteomes" id="UP000029995"/>
    </source>
</evidence>
<sequence length="79" mass="9085">MSDTVDALLLDLLEWIAKQDRPYADVMDAWRTSCPRLPVWEEANDRRFVTQTRPQGDAPMVRLTPSGRAFLERHMRAGG</sequence>
<protein>
    <submittedName>
        <fullName evidence="1">Uncharacterized protein</fullName>
    </submittedName>
</protein>
<dbReference type="Proteomes" id="UP000029995">
    <property type="component" value="Unassembled WGS sequence"/>
</dbReference>